<feature type="compositionally biased region" description="Polar residues" evidence="9">
    <location>
        <begin position="1602"/>
        <end position="1614"/>
    </location>
</feature>
<gene>
    <name evidence="12" type="ORF">Pcinc_035535</name>
</gene>
<keyword evidence="5 10" id="KW-1133">Transmembrane helix</keyword>
<feature type="region of interest" description="Disordered" evidence="9">
    <location>
        <begin position="288"/>
        <end position="429"/>
    </location>
</feature>
<evidence type="ECO:0000256" key="8">
    <source>
        <dbReference type="PROSITE-ProRule" id="PRU00043"/>
    </source>
</evidence>
<feature type="compositionally biased region" description="Basic and acidic residues" evidence="9">
    <location>
        <begin position="2168"/>
        <end position="2177"/>
    </location>
</feature>
<feature type="compositionally biased region" description="Low complexity" evidence="9">
    <location>
        <begin position="1544"/>
        <end position="1570"/>
    </location>
</feature>
<keyword evidence="3" id="KW-0677">Repeat</keyword>
<keyword evidence="13" id="KW-1185">Reference proteome</keyword>
<keyword evidence="7" id="KW-0325">Glycoprotein</keyword>
<feature type="compositionally biased region" description="Low complexity" evidence="9">
    <location>
        <begin position="390"/>
        <end position="427"/>
    </location>
</feature>
<feature type="compositionally biased region" description="Polar residues" evidence="9">
    <location>
        <begin position="1469"/>
        <end position="1489"/>
    </location>
</feature>
<evidence type="ECO:0000313" key="12">
    <source>
        <dbReference type="EMBL" id="KAK3858264.1"/>
    </source>
</evidence>
<dbReference type="SUPFAM" id="SSF49313">
    <property type="entry name" value="Cadherin-like"/>
    <property type="match status" value="9"/>
</dbReference>
<feature type="region of interest" description="Disordered" evidence="9">
    <location>
        <begin position="1416"/>
        <end position="1619"/>
    </location>
</feature>
<protein>
    <recommendedName>
        <fullName evidence="11">Cadherin domain-containing protein</fullName>
    </recommendedName>
</protein>
<feature type="compositionally biased region" description="Low complexity" evidence="9">
    <location>
        <begin position="1071"/>
        <end position="1080"/>
    </location>
</feature>
<evidence type="ECO:0000256" key="3">
    <source>
        <dbReference type="ARBA" id="ARBA00022737"/>
    </source>
</evidence>
<feature type="compositionally biased region" description="Polar residues" evidence="9">
    <location>
        <begin position="378"/>
        <end position="389"/>
    </location>
</feature>
<evidence type="ECO:0000256" key="7">
    <source>
        <dbReference type="ARBA" id="ARBA00023180"/>
    </source>
</evidence>
<feature type="domain" description="Cadherin" evidence="11">
    <location>
        <begin position="568"/>
        <end position="675"/>
    </location>
</feature>
<feature type="compositionally biased region" description="Basic and acidic residues" evidence="9">
    <location>
        <begin position="367"/>
        <end position="377"/>
    </location>
</feature>
<feature type="compositionally biased region" description="Basic residues" evidence="9">
    <location>
        <begin position="2043"/>
        <end position="2056"/>
    </location>
</feature>
<feature type="compositionally biased region" description="Basic and acidic residues" evidence="9">
    <location>
        <begin position="1"/>
        <end position="149"/>
    </location>
</feature>
<feature type="domain" description="Cadherin" evidence="11">
    <location>
        <begin position="706"/>
        <end position="768"/>
    </location>
</feature>
<organism evidence="12 13">
    <name type="scientific">Petrolisthes cinctipes</name>
    <name type="common">Flat porcelain crab</name>
    <dbReference type="NCBI Taxonomy" id="88211"/>
    <lineage>
        <taxon>Eukaryota</taxon>
        <taxon>Metazoa</taxon>
        <taxon>Ecdysozoa</taxon>
        <taxon>Arthropoda</taxon>
        <taxon>Crustacea</taxon>
        <taxon>Multicrustacea</taxon>
        <taxon>Malacostraca</taxon>
        <taxon>Eumalacostraca</taxon>
        <taxon>Eucarida</taxon>
        <taxon>Decapoda</taxon>
        <taxon>Pleocyemata</taxon>
        <taxon>Anomura</taxon>
        <taxon>Galatheoidea</taxon>
        <taxon>Porcellanidae</taxon>
        <taxon>Petrolisthes</taxon>
    </lineage>
</organism>
<feature type="compositionally biased region" description="Polar residues" evidence="9">
    <location>
        <begin position="312"/>
        <end position="366"/>
    </location>
</feature>
<feature type="compositionally biased region" description="Basic and acidic residues" evidence="9">
    <location>
        <begin position="1960"/>
        <end position="1999"/>
    </location>
</feature>
<evidence type="ECO:0000256" key="10">
    <source>
        <dbReference type="SAM" id="Phobius"/>
    </source>
</evidence>
<feature type="compositionally biased region" description="Low complexity" evidence="9">
    <location>
        <begin position="1089"/>
        <end position="1104"/>
    </location>
</feature>
<evidence type="ECO:0000259" key="11">
    <source>
        <dbReference type="PROSITE" id="PS50268"/>
    </source>
</evidence>
<evidence type="ECO:0000256" key="1">
    <source>
        <dbReference type="ARBA" id="ARBA00004167"/>
    </source>
</evidence>
<dbReference type="GO" id="GO:0005886">
    <property type="term" value="C:plasma membrane"/>
    <property type="evidence" value="ECO:0007669"/>
    <property type="project" value="InterPro"/>
</dbReference>
<dbReference type="GO" id="GO:0007156">
    <property type="term" value="P:homophilic cell adhesion via plasma membrane adhesion molecules"/>
    <property type="evidence" value="ECO:0007669"/>
    <property type="project" value="InterPro"/>
</dbReference>
<reference evidence="12" key="1">
    <citation type="submission" date="2023-10" db="EMBL/GenBank/DDBJ databases">
        <title>Genome assemblies of two species of porcelain crab, Petrolisthes cinctipes and Petrolisthes manimaculis (Anomura: Porcellanidae).</title>
        <authorList>
            <person name="Angst P."/>
        </authorList>
    </citation>
    <scope>NUCLEOTIDE SEQUENCE</scope>
    <source>
        <strain evidence="12">PB745_01</strain>
        <tissue evidence="12">Gill</tissue>
    </source>
</reference>
<feature type="domain" description="Cadherin" evidence="11">
    <location>
        <begin position="1029"/>
        <end position="1172"/>
    </location>
</feature>
<feature type="domain" description="Cadherin" evidence="11">
    <location>
        <begin position="1682"/>
        <end position="1804"/>
    </location>
</feature>
<feature type="compositionally biased region" description="Basic and acidic residues" evidence="9">
    <location>
        <begin position="2097"/>
        <end position="2113"/>
    </location>
</feature>
<feature type="domain" description="Cadherin" evidence="11">
    <location>
        <begin position="918"/>
        <end position="1028"/>
    </location>
</feature>
<dbReference type="PROSITE" id="PS50268">
    <property type="entry name" value="CADHERIN_2"/>
    <property type="match status" value="9"/>
</dbReference>
<dbReference type="Gene3D" id="2.60.40.60">
    <property type="entry name" value="Cadherins"/>
    <property type="match status" value="9"/>
</dbReference>
<dbReference type="FunFam" id="2.60.40.60:FF:000015">
    <property type="entry name" value="FAT atypical cadherin 1"/>
    <property type="match status" value="1"/>
</dbReference>
<feature type="compositionally biased region" description="Basic and acidic residues" evidence="9">
    <location>
        <begin position="194"/>
        <end position="206"/>
    </location>
</feature>
<evidence type="ECO:0000256" key="9">
    <source>
        <dbReference type="SAM" id="MobiDB-lite"/>
    </source>
</evidence>
<proteinExistence type="predicted"/>
<dbReference type="GO" id="GO:0005509">
    <property type="term" value="F:calcium ion binding"/>
    <property type="evidence" value="ECO:0007669"/>
    <property type="project" value="UniProtKB-UniRule"/>
</dbReference>
<accession>A0AAE1BZP5</accession>
<name>A0AAE1BZP5_PETCI</name>
<feature type="non-terminal residue" evidence="12">
    <location>
        <position position="1"/>
    </location>
</feature>
<feature type="compositionally biased region" description="Basic and acidic residues" evidence="9">
    <location>
        <begin position="300"/>
        <end position="311"/>
    </location>
</feature>
<dbReference type="PROSITE" id="PS00232">
    <property type="entry name" value="CADHERIN_1"/>
    <property type="match status" value="6"/>
</dbReference>
<feature type="domain" description="Cadherin" evidence="11">
    <location>
        <begin position="456"/>
        <end position="567"/>
    </location>
</feature>
<evidence type="ECO:0000256" key="4">
    <source>
        <dbReference type="ARBA" id="ARBA00022837"/>
    </source>
</evidence>
<sequence length="2233" mass="249028">ERDNHRPEERENHRPEEREYHRPEEREYHRPEEREYHRPEEREHRRPEGREYHRPEERVNHRPEERENHRPEERENHRPEEREYHRPEEREYHRPEGRENHRPEEREYHRPEEREHHRPEEREHRRPEGRENHRPERREHRRGEGRERPSTTPPAAARFSRRRSPSRRSVRPRRNTHTQRRPKRTEPTTIYHQHNREPRATRDTHTQQRPKNTEPTYQHNRQPRVTRDTHTQQRPQNTEPTTIYQQNRQPRATVRTKRDKTTHSPLLLKPILLYDTEILSKPGVKFSRNTEDYSSVTDEPETRLKIPRYSEKYSTAHIQNPSYGEKSSTPDVQNPSYGEKSSTPDVQNPRNSENINTYSKRSASETTNHEPHLEPANHESTNPEPTNHASTNPEPTNHETTNSETTNHALTNSETTNLETTNPEATNVEPGFDVSWCARIELNLLDANDNNPEFLPNNQYHFTITEEALEGDTIGKVLAEDWDEGVNGLVTYRIQTRGNTTRDDVVSRSVSVDRYKGEVMLVNQLPPGRVMLFVEASDSPLNPSETRTSLAVVTIDVKATHSWEPRFLGAPFEFWVGGDAPIGTSVGQVRVVDLPGPELLFDMFHGYEEGVPFAVEESSGIVSVVSPLHHHTLPLYDFEAVVTDGHTSLATNLTIHVAQVSHSLHTARRNVVVAFSVKENLSGGVVGDLISALRLAGARLAPDPQFELVSPEARRYFALSEDATLYTVAPLDYELIPNHTLVIVSARTSDIFYVNVQVEDVNDNAPQLNAVSYEGSIRENSPTDTFVRINPSIQVIDRDQYPGSTYTLRLIGDASFLFSIDSSNGRVTFVGDDLDRETTPTYDLTLVATDDGNLTTTANLTIAVDDVNDNRPEFAHGDGLFSAREHTQDDGVSRMLLPDDATVTNNMKFLADLERSLINIPESLPIGSQVTQLTATDKDANRFAAIRYAIVSEKSVSFHEETAPPPTALKTTDKFTIEAKTGSVIVSGNLEPDTFYLLNVSATDGGGLSSYAPVTIAVFDINDHAPRFERPVYNFEVVEGEYLVGEVGKVVAYDQDNGSNGRVKYQIIFANDNNNDNDNNGDSDRSNNDNRTNINNHNNNSDNNKPSEQESFPFRIVESSGTILATGSVDREEREVYEFTVVGRDMGQPQQLSSSVLVHIDITDINDHAPVFYDYDDAIYPNDHDHDGMISGGNHTTAVYRSTVSEDAPRNTPVAHTTALDSDSNTTGNGIVLYRLVGGEDKFTVDSKNGTVYTVGALDYEYRSHYNMTVVAQDLGTPTQTTEAILLVDVLDVKEELTNRLFDRQKYEVLVTENNDTPLLLLDLNVSSVYDNHRLHYTLVDPRIKHIFAVDSQSGQVYLTASLDREERDSYRFKVRASPPPHHQGNQELLEYTVTSSSTTVSRSIPGLVLPLRSSSSSINTSPLHHHSDVSPHSSTNVSPLHHSDVSPHSSINVSPLHHHSDVSPSIPLRSSSINTSPLHHSDVSPSINVSPLHHHSDVSPSVPPHSSAINTSPLHHHSDVSPSVPPRSTTTTNTSPLHHHSDISPSIPPHSTTTTNTSSLHHHSTVSPSINTSSLHHHSTVSPSIPPHSNTTTTTNHETDSQQQDTSTHYHTGSQDDYRIPAQIVPLDSYSQPRKRSSLDGLRRLLNTEGSVGGSALALDEVWVEVKVADQNDNTPAFLPHGRPIVAAVPATAAYGHFVTRIVASDPDLGANGEVRYEVLPSGGSLDASTRFTVDPATGQVVVVGSLEEDEGKMFGFDVRATDQLGAPSGLSAITNVFIHVLGSSGHLVVEVEAEPREVEPHLNHIQGMLSNISGLEVRIQRLAPHVDGDAAHTTATDVYVYAVDPTSQAIVRAAHLRQTLRNKHVKLKSLLPGGLAVKGIRLPPGTRHGYILQTAELAILIGAVIVFLVTVTAITCLCYKQRKRRRKPVPLPPLVTAGGMPVMPLAYPGPFTAPYTHMSDHSSADSSETHPHDPHHYPHDPHHYPHDPHHYAHDPHHYPHSKCQHSCSSDHEIQPSCGSDGVPSPTDDDEGVAVCQQQQQHHQRHMSSRKRRRPPGVGNGGVGNGPHQHQHQYTHHHMMPTRIDRRGGGGGGGGGRREYSGSDIDERDHIPPKLTIPVTPKCCINSRPQQHHRRDRGGGVLGYPEPGLPTIDCSIDASTTTTTRPHSPDSLEPHSHHSRSHSKARAHIHATPRTRQQQQQHHRQRESSSDREPASHGGSTKALAPSDVTEL</sequence>
<dbReference type="InterPro" id="IPR050174">
    <property type="entry name" value="Protocadherin/Cadherin-CA"/>
</dbReference>
<keyword evidence="6 10" id="KW-0472">Membrane</keyword>
<feature type="compositionally biased region" description="Polar residues" evidence="9">
    <location>
        <begin position="232"/>
        <end position="250"/>
    </location>
</feature>
<feature type="compositionally biased region" description="Basic residues" evidence="9">
    <location>
        <begin position="159"/>
        <end position="183"/>
    </location>
</feature>
<dbReference type="InterPro" id="IPR002126">
    <property type="entry name" value="Cadherin-like_dom"/>
</dbReference>
<dbReference type="InterPro" id="IPR015919">
    <property type="entry name" value="Cadherin-like_sf"/>
</dbReference>
<dbReference type="SMART" id="SM00112">
    <property type="entry name" value="CA"/>
    <property type="match status" value="9"/>
</dbReference>
<dbReference type="PANTHER" id="PTHR24028">
    <property type="entry name" value="CADHERIN-87A"/>
    <property type="match status" value="1"/>
</dbReference>
<evidence type="ECO:0000256" key="6">
    <source>
        <dbReference type="ARBA" id="ARBA00023136"/>
    </source>
</evidence>
<feature type="compositionally biased region" description="Polar residues" evidence="9">
    <location>
        <begin position="1571"/>
        <end position="1590"/>
    </location>
</feature>
<feature type="compositionally biased region" description="Polar residues" evidence="9">
    <location>
        <begin position="2158"/>
        <end position="2167"/>
    </location>
</feature>
<feature type="compositionally biased region" description="Basic and acidic residues" evidence="9">
    <location>
        <begin position="2207"/>
        <end position="2216"/>
    </location>
</feature>
<feature type="compositionally biased region" description="Low complexity" evidence="9">
    <location>
        <begin position="1499"/>
        <end position="1508"/>
    </location>
</feature>
<feature type="region of interest" description="Disordered" evidence="9">
    <location>
        <begin position="1958"/>
        <end position="2233"/>
    </location>
</feature>
<evidence type="ECO:0000313" key="13">
    <source>
        <dbReference type="Proteomes" id="UP001286313"/>
    </source>
</evidence>
<dbReference type="EMBL" id="JAWQEG010005364">
    <property type="protein sequence ID" value="KAK3858264.1"/>
    <property type="molecule type" value="Genomic_DNA"/>
</dbReference>
<feature type="compositionally biased region" description="Low complexity" evidence="9">
    <location>
        <begin position="1521"/>
        <end position="1537"/>
    </location>
</feature>
<comment type="subcellular location">
    <subcellularLocation>
        <location evidence="1">Membrane</location>
        <topology evidence="1">Single-pass membrane protein</topology>
    </subcellularLocation>
</comment>
<dbReference type="Proteomes" id="UP001286313">
    <property type="component" value="Unassembled WGS sequence"/>
</dbReference>
<feature type="compositionally biased region" description="Basic residues" evidence="9">
    <location>
        <begin position="2178"/>
        <end position="2194"/>
    </location>
</feature>
<comment type="caution">
    <text evidence="12">The sequence shown here is derived from an EMBL/GenBank/DDBJ whole genome shotgun (WGS) entry which is preliminary data.</text>
</comment>
<feature type="domain" description="Cadherin" evidence="11">
    <location>
        <begin position="1303"/>
        <end position="1408"/>
    </location>
</feature>
<feature type="region of interest" description="Disordered" evidence="9">
    <location>
        <begin position="1"/>
        <end position="262"/>
    </location>
</feature>
<keyword evidence="2 10" id="KW-0812">Transmembrane</keyword>
<dbReference type="InterPro" id="IPR020894">
    <property type="entry name" value="Cadherin_CS"/>
</dbReference>
<evidence type="ECO:0000256" key="2">
    <source>
        <dbReference type="ARBA" id="ARBA00022692"/>
    </source>
</evidence>
<dbReference type="PANTHER" id="PTHR24028:SF328">
    <property type="entry name" value="CADHERIN-3"/>
    <property type="match status" value="1"/>
</dbReference>
<evidence type="ECO:0000256" key="5">
    <source>
        <dbReference type="ARBA" id="ARBA00022989"/>
    </source>
</evidence>
<dbReference type="CDD" id="cd11304">
    <property type="entry name" value="Cadherin_repeat"/>
    <property type="match status" value="9"/>
</dbReference>
<feature type="domain" description="Cadherin" evidence="11">
    <location>
        <begin position="1196"/>
        <end position="1302"/>
    </location>
</feature>
<dbReference type="PRINTS" id="PR00205">
    <property type="entry name" value="CADHERIN"/>
</dbReference>
<feature type="domain" description="Cadherin" evidence="11">
    <location>
        <begin position="769"/>
        <end position="874"/>
    </location>
</feature>
<keyword evidence="4 8" id="KW-0106">Calcium</keyword>
<dbReference type="Pfam" id="PF00028">
    <property type="entry name" value="Cadherin"/>
    <property type="match status" value="5"/>
</dbReference>
<feature type="region of interest" description="Disordered" evidence="9">
    <location>
        <begin position="1071"/>
        <end position="1109"/>
    </location>
</feature>
<feature type="compositionally biased region" description="Basic residues" evidence="9">
    <location>
        <begin position="2070"/>
        <end position="2081"/>
    </location>
</feature>
<feature type="transmembrane region" description="Helical" evidence="10">
    <location>
        <begin position="1899"/>
        <end position="1921"/>
    </location>
</feature>
<feature type="compositionally biased region" description="Polar residues" evidence="9">
    <location>
        <begin position="207"/>
        <end position="220"/>
    </location>
</feature>